<dbReference type="AlphaFoldDB" id="A0A0L6CHE2"/>
<sequence>MTSPEPVLPAYDDRGLAGVLPSVAASLGVGSGPLALAPARRAVVVLVDGLGMELLRRRKGHAPFLRSLLADGLDLRAGFPTTTATSMGSFGTGLPPGAHGLTGYQVEVPGEGRLFNELSWEDGPDPLMWQPEQTVLERTAAAGVATTMVAPAYFDGSGLTRAALRGAAFRGADALSDRVDAALSAVRADPRALVYLYWGELDRTGHVHGCDSWQWGDELEHIDRELRRLAGRLPDDCSLTVVADHGMVDIPLDARTDVAHDAQLAAGVRLVGGEMRALQLYCEPGAAADVLATWQARFGDAGWVLHREDALQRGWFGAVHERVLPRIGEVVVALHAPVGVVDSRVMRPVVLGLIGQHGSLTGDEQLVPMLHVPASASV</sequence>
<dbReference type="PATRIC" id="fig|1631356.3.peg.1400"/>
<dbReference type="Pfam" id="PF01663">
    <property type="entry name" value="Phosphodiest"/>
    <property type="match status" value="1"/>
</dbReference>
<protein>
    <submittedName>
        <fullName evidence="1">Nucleotide pyrophosphatase</fullName>
    </submittedName>
</protein>
<organism evidence="1 2">
    <name type="scientific">Luteipulveratus halotolerans</name>
    <dbReference type="NCBI Taxonomy" id="1631356"/>
    <lineage>
        <taxon>Bacteria</taxon>
        <taxon>Bacillati</taxon>
        <taxon>Actinomycetota</taxon>
        <taxon>Actinomycetes</taxon>
        <taxon>Micrococcales</taxon>
        <taxon>Dermacoccaceae</taxon>
        <taxon>Luteipulveratus</taxon>
    </lineage>
</organism>
<dbReference type="EMBL" id="LAIR01000002">
    <property type="protein sequence ID" value="KNX36995.1"/>
    <property type="molecule type" value="Genomic_DNA"/>
</dbReference>
<evidence type="ECO:0000313" key="2">
    <source>
        <dbReference type="Proteomes" id="UP000037397"/>
    </source>
</evidence>
<comment type="caution">
    <text evidence="1">The sequence shown here is derived from an EMBL/GenBank/DDBJ whole genome shotgun (WGS) entry which is preliminary data.</text>
</comment>
<accession>A0A0L6CHE2</accession>
<dbReference type="GO" id="GO:0016787">
    <property type="term" value="F:hydrolase activity"/>
    <property type="evidence" value="ECO:0007669"/>
    <property type="project" value="UniProtKB-ARBA"/>
</dbReference>
<proteinExistence type="predicted"/>
<dbReference type="InterPro" id="IPR017850">
    <property type="entry name" value="Alkaline_phosphatase_core_sf"/>
</dbReference>
<dbReference type="STRING" id="1631356.VV01_07270"/>
<keyword evidence="2" id="KW-1185">Reference proteome</keyword>
<dbReference type="RefSeq" id="WP_050669309.1">
    <property type="nucleotide sequence ID" value="NZ_LAIR01000002.1"/>
</dbReference>
<name>A0A0L6CHE2_9MICO</name>
<dbReference type="PANTHER" id="PTHR10151">
    <property type="entry name" value="ECTONUCLEOTIDE PYROPHOSPHATASE/PHOSPHODIESTERASE"/>
    <property type="match status" value="1"/>
</dbReference>
<dbReference type="OrthoDB" id="9779267at2"/>
<dbReference type="Gene3D" id="3.40.720.10">
    <property type="entry name" value="Alkaline Phosphatase, subunit A"/>
    <property type="match status" value="1"/>
</dbReference>
<gene>
    <name evidence="1" type="ORF">VV01_07270</name>
</gene>
<reference evidence="2" key="1">
    <citation type="submission" date="2015-03" db="EMBL/GenBank/DDBJ databases">
        <title>Luteipulveratus halotolerans sp. nov., a novel actinobacterium (Dermacoccaceae) from Sarawak, Malaysia.</title>
        <authorList>
            <person name="Juboi H."/>
            <person name="Basik A."/>
            <person name="Shamsul S.S."/>
            <person name="Arnold P."/>
            <person name="Schmitt E.K."/>
            <person name="Sanglier J.-J."/>
            <person name="Yeo T."/>
        </authorList>
    </citation>
    <scope>NUCLEOTIDE SEQUENCE [LARGE SCALE GENOMIC DNA]</scope>
    <source>
        <strain evidence="2">C296001</strain>
    </source>
</reference>
<dbReference type="InterPro" id="IPR002591">
    <property type="entry name" value="Phosphodiest/P_Trfase"/>
</dbReference>
<dbReference type="Proteomes" id="UP000037397">
    <property type="component" value="Unassembled WGS sequence"/>
</dbReference>
<dbReference type="PANTHER" id="PTHR10151:SF120">
    <property type="entry name" value="BIS(5'-ADENOSYL)-TRIPHOSPHATASE"/>
    <property type="match status" value="1"/>
</dbReference>
<dbReference type="SUPFAM" id="SSF53649">
    <property type="entry name" value="Alkaline phosphatase-like"/>
    <property type="match status" value="1"/>
</dbReference>
<evidence type="ECO:0000313" key="1">
    <source>
        <dbReference type="EMBL" id="KNX36995.1"/>
    </source>
</evidence>